<sequence>KIIHYGYCNDFKEYARWLWKADILPVTSNQDFFGVSIMEAIYCGAYPILPKRLTYPELLPDTSHHKHLYDNEDELYELVKDCIDHIEMNRENAIGDWVNKFDWKLMALIYDKLFRSYI</sequence>
<gene>
    <name evidence="1" type="ORF">METZ01_LOCUS99291</name>
</gene>
<dbReference type="InterPro" id="IPR051862">
    <property type="entry name" value="GT-like_domain_containing_1"/>
</dbReference>
<proteinExistence type="predicted"/>
<dbReference type="PANTHER" id="PTHR13615:SF3">
    <property type="entry name" value="GLYCOSYLTRANSFERASE-LIKE DOMAIN-CONTAINING PROTEIN 1"/>
    <property type="match status" value="1"/>
</dbReference>
<dbReference type="AlphaFoldDB" id="A0A381W3G7"/>
<accession>A0A381W3G7</accession>
<dbReference type="Gene3D" id="3.40.50.2000">
    <property type="entry name" value="Glycogen Phosphorylase B"/>
    <property type="match status" value="1"/>
</dbReference>
<dbReference type="PANTHER" id="PTHR13615">
    <property type="entry name" value="GLYCOSYLTRANSFERASE-LIKE 1"/>
    <property type="match status" value="1"/>
</dbReference>
<evidence type="ECO:0000313" key="1">
    <source>
        <dbReference type="EMBL" id="SVA46437.1"/>
    </source>
</evidence>
<protein>
    <recommendedName>
        <fullName evidence="2">Glycosyl transferase family 1 domain-containing protein</fullName>
    </recommendedName>
</protein>
<reference evidence="1" key="1">
    <citation type="submission" date="2018-05" db="EMBL/GenBank/DDBJ databases">
        <authorList>
            <person name="Lanie J.A."/>
            <person name="Ng W.-L."/>
            <person name="Kazmierczak K.M."/>
            <person name="Andrzejewski T.M."/>
            <person name="Davidsen T.M."/>
            <person name="Wayne K.J."/>
            <person name="Tettelin H."/>
            <person name="Glass J.I."/>
            <person name="Rusch D."/>
            <person name="Podicherti R."/>
            <person name="Tsui H.-C.T."/>
            <person name="Winkler M.E."/>
        </authorList>
    </citation>
    <scope>NUCLEOTIDE SEQUENCE</scope>
</reference>
<organism evidence="1">
    <name type="scientific">marine metagenome</name>
    <dbReference type="NCBI Taxonomy" id="408172"/>
    <lineage>
        <taxon>unclassified sequences</taxon>
        <taxon>metagenomes</taxon>
        <taxon>ecological metagenomes</taxon>
    </lineage>
</organism>
<feature type="non-terminal residue" evidence="1">
    <location>
        <position position="1"/>
    </location>
</feature>
<name>A0A381W3G7_9ZZZZ</name>
<dbReference type="SUPFAM" id="SSF53756">
    <property type="entry name" value="UDP-Glycosyltransferase/glycogen phosphorylase"/>
    <property type="match status" value="1"/>
</dbReference>
<evidence type="ECO:0008006" key="2">
    <source>
        <dbReference type="Google" id="ProtNLM"/>
    </source>
</evidence>
<dbReference type="EMBL" id="UINC01010439">
    <property type="protein sequence ID" value="SVA46437.1"/>
    <property type="molecule type" value="Genomic_DNA"/>
</dbReference>